<dbReference type="EMBL" id="CAKMUD010000046">
    <property type="protein sequence ID" value="CAH1576203.1"/>
    <property type="molecule type" value="Genomic_DNA"/>
</dbReference>
<accession>A0AAU9QGR4</accession>
<gene>
    <name evidence="1" type="ORF">THF1A12_140009</name>
</gene>
<reference evidence="1" key="1">
    <citation type="submission" date="2022-01" db="EMBL/GenBank/DDBJ databases">
        <authorList>
            <person name="Lagorce A."/>
        </authorList>
    </citation>
    <scope>NUCLEOTIDE SEQUENCE</scope>
    <source>
        <strain evidence="1">Th15_F1_A12</strain>
    </source>
</reference>
<proteinExistence type="predicted"/>
<dbReference type="Proteomes" id="UP001295462">
    <property type="component" value="Unassembled WGS sequence"/>
</dbReference>
<evidence type="ECO:0000313" key="1">
    <source>
        <dbReference type="EMBL" id="CAH1576203.1"/>
    </source>
</evidence>
<dbReference type="AlphaFoldDB" id="A0AAU9QGR4"/>
<organism evidence="1 2">
    <name type="scientific">Vibrio jasicida</name>
    <dbReference type="NCBI Taxonomy" id="766224"/>
    <lineage>
        <taxon>Bacteria</taxon>
        <taxon>Pseudomonadati</taxon>
        <taxon>Pseudomonadota</taxon>
        <taxon>Gammaproteobacteria</taxon>
        <taxon>Vibrionales</taxon>
        <taxon>Vibrionaceae</taxon>
        <taxon>Vibrio</taxon>
    </lineage>
</organism>
<protein>
    <submittedName>
        <fullName evidence="1">Uncharacterized protein</fullName>
    </submittedName>
</protein>
<name>A0AAU9QGR4_9VIBR</name>
<evidence type="ECO:0000313" key="2">
    <source>
        <dbReference type="Proteomes" id="UP001295462"/>
    </source>
</evidence>
<sequence length="70" mass="8085">MNHNVLTLPKTSAKSGTSVSLFLYSRKRDLSRSIIQVYEKHVLDLKYVCFRWPCFGGGRVDFNMLEGFRA</sequence>
<comment type="caution">
    <text evidence="1">The sequence shown here is derived from an EMBL/GenBank/DDBJ whole genome shotgun (WGS) entry which is preliminary data.</text>
</comment>